<evidence type="ECO:0000313" key="3">
    <source>
        <dbReference type="EMBL" id="RLW00967.1"/>
    </source>
</evidence>
<reference evidence="3 4" key="1">
    <citation type="journal article" date="2018" name="Proc. R. Soc. B">
        <title>A non-coding region near Follistatin controls head colour polymorphism in the Gouldian finch.</title>
        <authorList>
            <person name="Toomey M.B."/>
            <person name="Marques C.I."/>
            <person name="Andrade P."/>
            <person name="Araujo P.M."/>
            <person name="Sabatino S."/>
            <person name="Gazda M.A."/>
            <person name="Afonso S."/>
            <person name="Lopes R.J."/>
            <person name="Corbo J.C."/>
            <person name="Carneiro M."/>
        </authorList>
    </citation>
    <scope>NUCLEOTIDE SEQUENCE [LARGE SCALE GENOMIC DNA]</scope>
    <source>
        <strain evidence="3">Red01</strain>
        <tissue evidence="3">Muscle</tissue>
    </source>
</reference>
<dbReference type="Proteomes" id="UP000276834">
    <property type="component" value="Unassembled WGS sequence"/>
</dbReference>
<name>A0A3L8SF23_CHLGU</name>
<keyword evidence="4" id="KW-1185">Reference proteome</keyword>
<dbReference type="OrthoDB" id="2414723at2759"/>
<evidence type="ECO:0000256" key="1">
    <source>
        <dbReference type="SAM" id="MobiDB-lite"/>
    </source>
</evidence>
<feature type="domain" description="BTB/POZ" evidence="2">
    <location>
        <begin position="1"/>
        <end position="275"/>
    </location>
</feature>
<feature type="region of interest" description="Disordered" evidence="1">
    <location>
        <begin position="192"/>
        <end position="227"/>
    </location>
</feature>
<evidence type="ECO:0000313" key="4">
    <source>
        <dbReference type="Proteomes" id="UP000276834"/>
    </source>
</evidence>
<feature type="compositionally biased region" description="Basic and acidic residues" evidence="1">
    <location>
        <begin position="273"/>
        <end position="282"/>
    </location>
</feature>
<feature type="non-terminal residue" evidence="3">
    <location>
        <position position="282"/>
    </location>
</feature>
<evidence type="ECO:0000259" key="2">
    <source>
        <dbReference type="Pfam" id="PF19321"/>
    </source>
</evidence>
<dbReference type="InterPro" id="IPR045704">
    <property type="entry name" value="KCTD18_C"/>
</dbReference>
<proteinExistence type="predicted"/>
<dbReference type="AlphaFoldDB" id="A0A3L8SF23"/>
<dbReference type="Pfam" id="PF19321">
    <property type="entry name" value="KCTD18_C"/>
    <property type="match status" value="1"/>
</dbReference>
<gene>
    <name evidence="3" type="ORF">DV515_00008381</name>
</gene>
<sequence length="282" mass="30679">CTKPTVWVLHYLNTAGASCESKTIGVYATRADGADAINKAPGMKIHSKSKYKREAGNNIQYIWSYYSVAELKKMMDAFDAREGRGVSYWRVPQELIECETLKEHPLRGSLHHMPPVYKRLLIDCTEVEGCLPCKVGLQSIRFSGPSTRTHIKVKNSSSLKVVAYNASHSAAILKQPHSESLMLHKEASQTTSTTCTSVPSQSQAPCGRQNAGNGPPSQLPFQAAGSKKPMNNCAVKLKRTPLFLVAPSQPPSSASSKTSEQNSVAVEIPTVLNKKEPAVLAE</sequence>
<dbReference type="EMBL" id="QUSF01000024">
    <property type="protein sequence ID" value="RLW00967.1"/>
    <property type="molecule type" value="Genomic_DNA"/>
</dbReference>
<comment type="caution">
    <text evidence="3">The sequence shown here is derived from an EMBL/GenBank/DDBJ whole genome shotgun (WGS) entry which is preliminary data.</text>
</comment>
<organism evidence="3 4">
    <name type="scientific">Chloebia gouldiae</name>
    <name type="common">Gouldian finch</name>
    <name type="synonym">Erythrura gouldiae</name>
    <dbReference type="NCBI Taxonomy" id="44316"/>
    <lineage>
        <taxon>Eukaryota</taxon>
        <taxon>Metazoa</taxon>
        <taxon>Chordata</taxon>
        <taxon>Craniata</taxon>
        <taxon>Vertebrata</taxon>
        <taxon>Euteleostomi</taxon>
        <taxon>Archelosauria</taxon>
        <taxon>Archosauria</taxon>
        <taxon>Dinosauria</taxon>
        <taxon>Saurischia</taxon>
        <taxon>Theropoda</taxon>
        <taxon>Coelurosauria</taxon>
        <taxon>Aves</taxon>
        <taxon>Neognathae</taxon>
        <taxon>Neoaves</taxon>
        <taxon>Telluraves</taxon>
        <taxon>Australaves</taxon>
        <taxon>Passeriformes</taxon>
        <taxon>Passeroidea</taxon>
        <taxon>Passeridae</taxon>
        <taxon>Chloebia</taxon>
    </lineage>
</organism>
<dbReference type="STRING" id="44316.ENSEGOP00005004729"/>
<feature type="non-terminal residue" evidence="3">
    <location>
        <position position="1"/>
    </location>
</feature>
<feature type="region of interest" description="Disordered" evidence="1">
    <location>
        <begin position="245"/>
        <end position="282"/>
    </location>
</feature>
<accession>A0A3L8SF23</accession>
<protein>
    <recommendedName>
        <fullName evidence="2">BTB/POZ domain-containing protein</fullName>
    </recommendedName>
</protein>
<feature type="compositionally biased region" description="Polar residues" evidence="1">
    <location>
        <begin position="192"/>
        <end position="220"/>
    </location>
</feature>